<dbReference type="Proteomes" id="UP000076407">
    <property type="component" value="Unassembled WGS sequence"/>
</dbReference>
<dbReference type="AlphaFoldDB" id="A0A182XT35"/>
<evidence type="ECO:0000313" key="1">
    <source>
        <dbReference type="EnsemblMetazoa" id="AQUA014985-PA"/>
    </source>
</evidence>
<organism evidence="1 2">
    <name type="scientific">Anopheles quadriannulatus</name>
    <name type="common">Mosquito</name>
    <dbReference type="NCBI Taxonomy" id="34691"/>
    <lineage>
        <taxon>Eukaryota</taxon>
        <taxon>Metazoa</taxon>
        <taxon>Ecdysozoa</taxon>
        <taxon>Arthropoda</taxon>
        <taxon>Hexapoda</taxon>
        <taxon>Insecta</taxon>
        <taxon>Pterygota</taxon>
        <taxon>Neoptera</taxon>
        <taxon>Endopterygota</taxon>
        <taxon>Diptera</taxon>
        <taxon>Nematocera</taxon>
        <taxon>Culicoidea</taxon>
        <taxon>Culicidae</taxon>
        <taxon>Anophelinae</taxon>
        <taxon>Anopheles</taxon>
    </lineage>
</organism>
<name>A0A182XT35_ANOQN</name>
<keyword evidence="2" id="KW-1185">Reference proteome</keyword>
<dbReference type="EnsemblMetazoa" id="AQUA014985-RA">
    <property type="protein sequence ID" value="AQUA014985-PA"/>
    <property type="gene ID" value="AQUA014985"/>
</dbReference>
<evidence type="ECO:0000313" key="2">
    <source>
        <dbReference type="Proteomes" id="UP000076407"/>
    </source>
</evidence>
<reference evidence="1" key="1">
    <citation type="submission" date="2020-05" db="UniProtKB">
        <authorList>
            <consortium name="EnsemblMetazoa"/>
        </authorList>
    </citation>
    <scope>IDENTIFICATION</scope>
    <source>
        <strain evidence="1">SANGQUA</strain>
    </source>
</reference>
<proteinExistence type="predicted"/>
<protein>
    <submittedName>
        <fullName evidence="1">Uncharacterized protein</fullName>
    </submittedName>
</protein>
<sequence length="91" mass="10002">VRCGRYVFSCVRAPCTTPSATSCGTTETLSRRLVENYSLSVCLVGCGRQSGFKHLLLPRAEAYLFGNCEARCMRIKKECSIVFLCVPAVCL</sequence>
<accession>A0A182XT35</accession>
<dbReference type="VEuPathDB" id="VectorBase:AQUA014985"/>